<keyword evidence="1" id="KW-1133">Transmembrane helix</keyword>
<protein>
    <submittedName>
        <fullName evidence="2">Uncharacterized protein</fullName>
    </submittedName>
</protein>
<keyword evidence="1" id="KW-0472">Membrane</keyword>
<name>A0A1H3W4V8_9EURY</name>
<organism evidence="2 3">
    <name type="scientific">Haloplanus vescus</name>
    <dbReference type="NCBI Taxonomy" id="555874"/>
    <lineage>
        <taxon>Archaea</taxon>
        <taxon>Methanobacteriati</taxon>
        <taxon>Methanobacteriota</taxon>
        <taxon>Stenosarchaea group</taxon>
        <taxon>Halobacteria</taxon>
        <taxon>Halobacteriales</taxon>
        <taxon>Haloferacaceae</taxon>
        <taxon>Haloplanus</taxon>
    </lineage>
</organism>
<sequence>MLAIGLFVTLVSLRYVWRASGLLRATPLSRIEDAADGALVRVSGTVESTGETVSAPFSGIDCVALRTTVTERRLSSYLLPTDVTIHEPTQSVDFAVRTPHAAIPVDAPRQTVALDQVSIATVAPDDSPPERIAQYVRETPEISAEPWSLPAPVSSLARALSLGRRRYSEYRACPGDDVTVVGRVDGGSVSPLVVATDTPMRALVGTATTSLAGLLVGVVGLALGCLLVVAG</sequence>
<dbReference type="AlphaFoldDB" id="A0A1H3W4V8"/>
<evidence type="ECO:0000256" key="1">
    <source>
        <dbReference type="SAM" id="Phobius"/>
    </source>
</evidence>
<reference evidence="2 3" key="1">
    <citation type="submission" date="2016-10" db="EMBL/GenBank/DDBJ databases">
        <authorList>
            <person name="de Groot N.N."/>
        </authorList>
    </citation>
    <scope>NUCLEOTIDE SEQUENCE [LARGE SCALE GENOMIC DNA]</scope>
    <source>
        <strain evidence="2 3">CGMCC 1.8712</strain>
    </source>
</reference>
<dbReference type="Proteomes" id="UP000236755">
    <property type="component" value="Unassembled WGS sequence"/>
</dbReference>
<keyword evidence="1" id="KW-0812">Transmembrane</keyword>
<evidence type="ECO:0000313" key="2">
    <source>
        <dbReference type="EMBL" id="SDZ82096.1"/>
    </source>
</evidence>
<dbReference type="STRING" id="555874.SAMN04488065_0566"/>
<dbReference type="EMBL" id="FNQT01000001">
    <property type="protein sequence ID" value="SDZ82096.1"/>
    <property type="molecule type" value="Genomic_DNA"/>
</dbReference>
<accession>A0A1H3W4V8</accession>
<evidence type="ECO:0000313" key="3">
    <source>
        <dbReference type="Proteomes" id="UP000236755"/>
    </source>
</evidence>
<proteinExistence type="predicted"/>
<feature type="transmembrane region" description="Helical" evidence="1">
    <location>
        <begin position="211"/>
        <end position="230"/>
    </location>
</feature>
<keyword evidence="3" id="KW-1185">Reference proteome</keyword>
<gene>
    <name evidence="2" type="ORF">SAMN04488065_0566</name>
</gene>